<feature type="region of interest" description="Disordered" evidence="1">
    <location>
        <begin position="1"/>
        <end position="29"/>
    </location>
</feature>
<reference evidence="2" key="1">
    <citation type="submission" date="2023-06" db="EMBL/GenBank/DDBJ databases">
        <title>Genome-scale phylogeny and comparative genomics of the fungal order Sordariales.</title>
        <authorList>
            <consortium name="Lawrence Berkeley National Laboratory"/>
            <person name="Hensen N."/>
            <person name="Bonometti L."/>
            <person name="Westerberg I."/>
            <person name="Brannstrom I.O."/>
            <person name="Guillou S."/>
            <person name="Cros-Aarteil S."/>
            <person name="Calhoun S."/>
            <person name="Haridas S."/>
            <person name="Kuo A."/>
            <person name="Mondo S."/>
            <person name="Pangilinan J."/>
            <person name="Riley R."/>
            <person name="LaButti K."/>
            <person name="Andreopoulos B."/>
            <person name="Lipzen A."/>
            <person name="Chen C."/>
            <person name="Yanf M."/>
            <person name="Daum C."/>
            <person name="Ng V."/>
            <person name="Clum A."/>
            <person name="Steindorff A."/>
            <person name="Ohm R."/>
            <person name="Martin F."/>
            <person name="Silar P."/>
            <person name="Natvig D."/>
            <person name="Lalanne C."/>
            <person name="Gautier V."/>
            <person name="Ament-velasquez S.L."/>
            <person name="Kruys A."/>
            <person name="Hutchinson M.I."/>
            <person name="Powell A.J."/>
            <person name="Barry K."/>
            <person name="Miller A.N."/>
            <person name="Grigoriev I.V."/>
            <person name="Debuchy R."/>
            <person name="Gladieux P."/>
            <person name="Thoren M.H."/>
            <person name="Johannesson H."/>
        </authorList>
    </citation>
    <scope>NUCLEOTIDE SEQUENCE</scope>
    <source>
        <strain evidence="2">SMH3391-2</strain>
    </source>
</reference>
<dbReference type="EMBL" id="JAULSR010000001">
    <property type="protein sequence ID" value="KAK0636707.1"/>
    <property type="molecule type" value="Genomic_DNA"/>
</dbReference>
<evidence type="ECO:0000313" key="2">
    <source>
        <dbReference type="EMBL" id="KAK0636707.1"/>
    </source>
</evidence>
<dbReference type="Proteomes" id="UP001174934">
    <property type="component" value="Unassembled WGS sequence"/>
</dbReference>
<sequence length="202" mass="22109">MMDADVALTAQRSQTVEPSSESNPRKRLSRQRASVASNLESALPELPSTKLPCSSSCFRSCYLSWKLKRVIKQVHHLLGSRHAESYETRIAQATSNHWLKPPSAPFDTFDTCSRTIVLAASLQSWTTTFQSPFGLRNLVLGSFPHAGEGRTGHGTPIFPCPCTGQRARRPAMPRLCALAISWRASASSLGPKAHPPSRALND</sequence>
<protein>
    <submittedName>
        <fullName evidence="2">Uncharacterized protein</fullName>
    </submittedName>
</protein>
<keyword evidence="3" id="KW-1185">Reference proteome</keyword>
<evidence type="ECO:0000313" key="3">
    <source>
        <dbReference type="Proteomes" id="UP001174934"/>
    </source>
</evidence>
<evidence type="ECO:0000256" key="1">
    <source>
        <dbReference type="SAM" id="MobiDB-lite"/>
    </source>
</evidence>
<feature type="compositionally biased region" description="Polar residues" evidence="1">
    <location>
        <begin position="10"/>
        <end position="22"/>
    </location>
</feature>
<dbReference type="AlphaFoldDB" id="A0AA39XME0"/>
<name>A0AA39XME0_9PEZI</name>
<accession>A0AA39XME0</accession>
<organism evidence="2 3">
    <name type="scientific">Bombardia bombarda</name>
    <dbReference type="NCBI Taxonomy" id="252184"/>
    <lineage>
        <taxon>Eukaryota</taxon>
        <taxon>Fungi</taxon>
        <taxon>Dikarya</taxon>
        <taxon>Ascomycota</taxon>
        <taxon>Pezizomycotina</taxon>
        <taxon>Sordariomycetes</taxon>
        <taxon>Sordariomycetidae</taxon>
        <taxon>Sordariales</taxon>
        <taxon>Lasiosphaeriaceae</taxon>
        <taxon>Bombardia</taxon>
    </lineage>
</organism>
<gene>
    <name evidence="2" type="ORF">B0T17DRAFT_87995</name>
</gene>
<proteinExistence type="predicted"/>
<comment type="caution">
    <text evidence="2">The sequence shown here is derived from an EMBL/GenBank/DDBJ whole genome shotgun (WGS) entry which is preliminary data.</text>
</comment>